<evidence type="ECO:0000313" key="3">
    <source>
        <dbReference type="Proteomes" id="UP000004069"/>
    </source>
</evidence>
<organism evidence="2 3">
    <name type="scientific">Lactobacillus amylolyticus DSM 11664</name>
    <dbReference type="NCBI Taxonomy" id="585524"/>
    <lineage>
        <taxon>Bacteria</taxon>
        <taxon>Bacillati</taxon>
        <taxon>Bacillota</taxon>
        <taxon>Bacilli</taxon>
        <taxon>Lactobacillales</taxon>
        <taxon>Lactobacillaceae</taxon>
        <taxon>Lactobacillus</taxon>
    </lineage>
</organism>
<accession>D4YUI2</accession>
<dbReference type="EMBL" id="ADNY01000046">
    <property type="protein sequence ID" value="EFG55189.1"/>
    <property type="molecule type" value="Genomic_DNA"/>
</dbReference>
<dbReference type="OrthoDB" id="2314051at2"/>
<keyword evidence="1" id="KW-0472">Membrane</keyword>
<keyword evidence="1" id="KW-0812">Transmembrane</keyword>
<keyword evidence="3" id="KW-1185">Reference proteome</keyword>
<reference evidence="2 3" key="1">
    <citation type="submission" date="2010-04" db="EMBL/GenBank/DDBJ databases">
        <authorList>
            <person name="Muzny D."/>
            <person name="Qin X."/>
            <person name="Deng J."/>
            <person name="Jiang H."/>
            <person name="Liu Y."/>
            <person name="Qu J."/>
            <person name="Song X.-Z."/>
            <person name="Zhang L."/>
            <person name="Thornton R."/>
            <person name="Coyle M."/>
            <person name="Francisco L."/>
            <person name="Jackson L."/>
            <person name="Javaid M."/>
            <person name="Korchina V."/>
            <person name="Kovar C."/>
            <person name="Mata R."/>
            <person name="Mathew T."/>
            <person name="Ngo R."/>
            <person name="Nguyen L."/>
            <person name="Nguyen N."/>
            <person name="Okwuonu G."/>
            <person name="Ongeri F."/>
            <person name="Pham C."/>
            <person name="Simmons D."/>
            <person name="Wilczek-Boney K."/>
            <person name="Hale W."/>
            <person name="Jakkamsetti A."/>
            <person name="Pham P."/>
            <person name="Ruth R."/>
            <person name="San Lucas F."/>
            <person name="Warren J."/>
            <person name="Zhang J."/>
            <person name="Zhao Z."/>
            <person name="Zhou C."/>
            <person name="Zhu D."/>
            <person name="Lee S."/>
            <person name="Bess C."/>
            <person name="Blankenburg K."/>
            <person name="Forbes L."/>
            <person name="Fu Q."/>
            <person name="Gubbala S."/>
            <person name="Hirani K."/>
            <person name="Jayaseelan J.C."/>
            <person name="Lara F."/>
            <person name="Munidasa M."/>
            <person name="Palculict T."/>
            <person name="Patil S."/>
            <person name="Pu L.-L."/>
            <person name="Saada N."/>
            <person name="Tang L."/>
            <person name="Weissenberger G."/>
            <person name="Zhu Y."/>
            <person name="Hemphill L."/>
            <person name="Shang Y."/>
            <person name="Youmans B."/>
            <person name="Ayvaz T."/>
            <person name="Ross M."/>
            <person name="Santibanez J."/>
            <person name="Aqrawi P."/>
            <person name="Gross S."/>
            <person name="Joshi V."/>
            <person name="Fowler G."/>
            <person name="Nazareth L."/>
            <person name="Reid J."/>
            <person name="Worley K."/>
            <person name="Petrosino J."/>
            <person name="Highlander S."/>
            <person name="Gibbs R."/>
        </authorList>
    </citation>
    <scope>NUCLEOTIDE SEQUENCE [LARGE SCALE GENOMIC DNA]</scope>
    <source>
        <strain evidence="2 3">DSM 11664</strain>
    </source>
</reference>
<feature type="transmembrane region" description="Helical" evidence="1">
    <location>
        <begin position="77"/>
        <end position="95"/>
    </location>
</feature>
<evidence type="ECO:0000313" key="2">
    <source>
        <dbReference type="EMBL" id="EFG55189.1"/>
    </source>
</evidence>
<name>D4YUI2_9LACO</name>
<keyword evidence="1" id="KW-1133">Transmembrane helix</keyword>
<dbReference type="Proteomes" id="UP000004069">
    <property type="component" value="Unassembled WGS sequence"/>
</dbReference>
<dbReference type="eggNOG" id="ENOG5030AB2">
    <property type="taxonomic scope" value="Bacteria"/>
</dbReference>
<feature type="transmembrane region" description="Helical" evidence="1">
    <location>
        <begin position="46"/>
        <end position="65"/>
    </location>
</feature>
<protein>
    <submittedName>
        <fullName evidence="2">Uncharacterized protein</fullName>
    </submittedName>
</protein>
<proteinExistence type="predicted"/>
<gene>
    <name evidence="2" type="ORF">HMPREF0493_1193</name>
</gene>
<dbReference type="PATRIC" id="fig|585524.9.peg.226"/>
<feature type="transmembrane region" description="Helical" evidence="1">
    <location>
        <begin position="20"/>
        <end position="40"/>
    </location>
</feature>
<dbReference type="AlphaFoldDB" id="D4YUI2"/>
<dbReference type="STRING" id="83683.B1745_03205"/>
<comment type="caution">
    <text evidence="2">The sequence shown here is derived from an EMBL/GenBank/DDBJ whole genome shotgun (WGS) entry which is preliminary data.</text>
</comment>
<sequence length="120" mass="14346">MQKIWSKFQTIPLIKRLNNYPFMPVIWWSLLVAIVPYILSLLKIPIVLREGIVFLIINSVICYFLGKLIKKRSLSRWWLLCLPIVFDLAMIPRFAKYNYVFGVIYLIFEVFGLISDRIYR</sequence>
<evidence type="ECO:0000256" key="1">
    <source>
        <dbReference type="SAM" id="Phobius"/>
    </source>
</evidence>
<dbReference type="RefSeq" id="WP_006352344.1">
    <property type="nucleotide sequence ID" value="NZ_ADNY01000046.1"/>
</dbReference>
<feature type="transmembrane region" description="Helical" evidence="1">
    <location>
        <begin position="101"/>
        <end position="119"/>
    </location>
</feature>